<sequence>MTEDNQQKYALVCWIGGKFDQNYTLDIPTEWIRDFILEEWEQNFNDTAYLIEWREKISKKRKKQLGGWPVYDGYVIAVSCKL</sequence>
<dbReference type="AlphaFoldDB" id="A0A8J2H4U3"/>
<protein>
    <submittedName>
        <fullName evidence="1">Uncharacterized protein</fullName>
    </submittedName>
</protein>
<evidence type="ECO:0000313" key="1">
    <source>
        <dbReference type="EMBL" id="CAG5070839.1"/>
    </source>
</evidence>
<reference evidence="1" key="1">
    <citation type="submission" date="2021-04" db="EMBL/GenBank/DDBJ databases">
        <authorList>
            <person name="Chebbi M.A.C M."/>
        </authorList>
    </citation>
    <scope>NUCLEOTIDE SEQUENCE</scope>
</reference>
<comment type="caution">
    <text evidence="1">The sequence shown here is derived from an EMBL/GenBank/DDBJ whole genome shotgun (WGS) entry which is preliminary data.</text>
</comment>
<evidence type="ECO:0000313" key="2">
    <source>
        <dbReference type="Proteomes" id="UP000786811"/>
    </source>
</evidence>
<dbReference type="OrthoDB" id="7700450at2759"/>
<gene>
    <name evidence="1" type="ORF">HICCMSTLAB_LOCUS27</name>
</gene>
<keyword evidence="2" id="KW-1185">Reference proteome</keyword>
<dbReference type="EMBL" id="CAJNRD030000206">
    <property type="protein sequence ID" value="CAG5070839.1"/>
    <property type="molecule type" value="Genomic_DNA"/>
</dbReference>
<proteinExistence type="predicted"/>
<organism evidence="1 2">
    <name type="scientific">Cotesia congregata</name>
    <name type="common">Parasitoid wasp</name>
    <name type="synonym">Apanteles congregatus</name>
    <dbReference type="NCBI Taxonomy" id="51543"/>
    <lineage>
        <taxon>Eukaryota</taxon>
        <taxon>Metazoa</taxon>
        <taxon>Ecdysozoa</taxon>
        <taxon>Arthropoda</taxon>
        <taxon>Hexapoda</taxon>
        <taxon>Insecta</taxon>
        <taxon>Pterygota</taxon>
        <taxon>Neoptera</taxon>
        <taxon>Endopterygota</taxon>
        <taxon>Hymenoptera</taxon>
        <taxon>Apocrita</taxon>
        <taxon>Ichneumonoidea</taxon>
        <taxon>Braconidae</taxon>
        <taxon>Microgastrinae</taxon>
        <taxon>Cotesia</taxon>
    </lineage>
</organism>
<dbReference type="Proteomes" id="UP000786811">
    <property type="component" value="Unassembled WGS sequence"/>
</dbReference>
<accession>A0A8J2H4U3</accession>
<name>A0A8J2H4U3_COTCN</name>